<comment type="subcellular location">
    <subcellularLocation>
        <location evidence="6">Cytoplasm</location>
    </subcellularLocation>
</comment>
<dbReference type="PANTHER" id="PTHR10286">
    <property type="entry name" value="INORGANIC PYROPHOSPHATASE"/>
    <property type="match status" value="1"/>
</dbReference>
<keyword evidence="4 6" id="KW-0378">Hydrolase</keyword>
<dbReference type="InterPro" id="IPR008162">
    <property type="entry name" value="Pyrophosphatase"/>
</dbReference>
<dbReference type="PROSITE" id="PS00387">
    <property type="entry name" value="PPASE"/>
    <property type="match status" value="1"/>
</dbReference>
<feature type="binding site" evidence="6">
    <location>
        <position position="44"/>
    </location>
    <ligand>
        <name>substrate</name>
    </ligand>
</feature>
<feature type="binding site" evidence="6">
    <location>
        <position position="30"/>
    </location>
    <ligand>
        <name>substrate</name>
    </ligand>
</feature>
<dbReference type="NCBIfam" id="NF002317">
    <property type="entry name" value="PRK01250.1"/>
    <property type="match status" value="1"/>
</dbReference>
<dbReference type="HAMAP" id="MF_00209">
    <property type="entry name" value="Inorganic_PPase"/>
    <property type="match status" value="1"/>
</dbReference>
<keyword evidence="5 6" id="KW-0460">Magnesium</keyword>
<accession>A0A1I3PXK6</accession>
<dbReference type="EC" id="3.6.1.1" evidence="6"/>
<dbReference type="InterPro" id="IPR036649">
    <property type="entry name" value="Pyrophosphatase_sf"/>
</dbReference>
<protein>
    <recommendedName>
        <fullName evidence="6">Inorganic pyrophosphatase</fullName>
        <ecNumber evidence="6">3.6.1.1</ecNumber>
    </recommendedName>
    <alternativeName>
        <fullName evidence="6">Pyrophosphate phospho-hydrolase</fullName>
        <shortName evidence="6">PPase</shortName>
    </alternativeName>
</protein>
<dbReference type="FunFam" id="3.90.80.10:FF:000001">
    <property type="entry name" value="Inorganic pyrophosphatase"/>
    <property type="match status" value="1"/>
</dbReference>
<keyword evidence="2 6" id="KW-0963">Cytoplasm</keyword>
<dbReference type="Proteomes" id="UP000242763">
    <property type="component" value="Unassembled WGS sequence"/>
</dbReference>
<feature type="binding site" evidence="6">
    <location>
        <position position="71"/>
    </location>
    <ligand>
        <name>Mg(2+)</name>
        <dbReference type="ChEBI" id="CHEBI:18420"/>
        <label>2</label>
    </ligand>
</feature>
<comment type="function">
    <text evidence="6">Catalyzes the hydrolysis of inorganic pyrophosphate (PPi) forming two phosphate ions.</text>
</comment>
<dbReference type="GO" id="GO:0005737">
    <property type="term" value="C:cytoplasm"/>
    <property type="evidence" value="ECO:0007669"/>
    <property type="project" value="UniProtKB-SubCell"/>
</dbReference>
<proteinExistence type="inferred from homology"/>
<evidence type="ECO:0000256" key="4">
    <source>
        <dbReference type="ARBA" id="ARBA00022801"/>
    </source>
</evidence>
<dbReference type="SUPFAM" id="SSF50324">
    <property type="entry name" value="Inorganic pyrophosphatase"/>
    <property type="match status" value="1"/>
</dbReference>
<feature type="binding site" evidence="6">
    <location>
        <position position="66"/>
    </location>
    <ligand>
        <name>Mg(2+)</name>
        <dbReference type="ChEBI" id="CHEBI:18420"/>
        <label>1</label>
    </ligand>
</feature>
<dbReference type="CDD" id="cd00412">
    <property type="entry name" value="pyrophosphatase"/>
    <property type="match status" value="1"/>
</dbReference>
<dbReference type="EMBL" id="FORF01000013">
    <property type="protein sequence ID" value="SFJ25941.1"/>
    <property type="molecule type" value="Genomic_DNA"/>
</dbReference>
<dbReference type="GO" id="GO:0006796">
    <property type="term" value="P:phosphate-containing compound metabolic process"/>
    <property type="evidence" value="ECO:0007669"/>
    <property type="project" value="InterPro"/>
</dbReference>
<dbReference type="Pfam" id="PF00719">
    <property type="entry name" value="Pyrophosphatase"/>
    <property type="match status" value="1"/>
</dbReference>
<evidence type="ECO:0000256" key="1">
    <source>
        <dbReference type="ARBA" id="ARBA00001946"/>
    </source>
</evidence>
<comment type="similarity">
    <text evidence="6">Belongs to the PPase family.</text>
</comment>
<evidence type="ECO:0000313" key="8">
    <source>
        <dbReference type="Proteomes" id="UP000242763"/>
    </source>
</evidence>
<dbReference type="STRING" id="1121003.SAMN03080618_02477"/>
<dbReference type="GO" id="GO:0000287">
    <property type="term" value="F:magnesium ion binding"/>
    <property type="evidence" value="ECO:0007669"/>
    <property type="project" value="UniProtKB-UniRule"/>
</dbReference>
<feature type="binding site" evidence="6">
    <location>
        <position position="103"/>
    </location>
    <ligand>
        <name>Mg(2+)</name>
        <dbReference type="ChEBI" id="CHEBI:18420"/>
        <label>1</label>
    </ligand>
</feature>
<comment type="catalytic activity">
    <reaction evidence="6">
        <text>diphosphate + H2O = 2 phosphate + H(+)</text>
        <dbReference type="Rhea" id="RHEA:24576"/>
        <dbReference type="ChEBI" id="CHEBI:15377"/>
        <dbReference type="ChEBI" id="CHEBI:15378"/>
        <dbReference type="ChEBI" id="CHEBI:33019"/>
        <dbReference type="ChEBI" id="CHEBI:43474"/>
        <dbReference type="EC" id="3.6.1.1"/>
    </reaction>
</comment>
<dbReference type="OrthoDB" id="5187599at2"/>
<keyword evidence="8" id="KW-1185">Reference proteome</keyword>
<feature type="binding site" evidence="6">
    <location>
        <position position="142"/>
    </location>
    <ligand>
        <name>substrate</name>
    </ligand>
</feature>
<evidence type="ECO:0000256" key="2">
    <source>
        <dbReference type="ARBA" id="ARBA00022490"/>
    </source>
</evidence>
<reference evidence="8" key="1">
    <citation type="submission" date="2016-10" db="EMBL/GenBank/DDBJ databases">
        <authorList>
            <person name="Varghese N."/>
            <person name="Submissions S."/>
        </authorList>
    </citation>
    <scope>NUCLEOTIDE SEQUENCE [LARGE SCALE GENOMIC DNA]</scope>
    <source>
        <strain evidence="8">DSM 21857</strain>
    </source>
</reference>
<gene>
    <name evidence="6" type="primary">ppa</name>
    <name evidence="7" type="ORF">SAMN03080618_02477</name>
</gene>
<comment type="subunit">
    <text evidence="6">Homohexamer.</text>
</comment>
<feature type="binding site" evidence="6">
    <location>
        <position position="56"/>
    </location>
    <ligand>
        <name>substrate</name>
    </ligand>
</feature>
<dbReference type="Gene3D" id="3.90.80.10">
    <property type="entry name" value="Inorganic pyrophosphatase"/>
    <property type="match status" value="1"/>
</dbReference>
<evidence type="ECO:0000256" key="6">
    <source>
        <dbReference type="HAMAP-Rule" id="MF_00209"/>
    </source>
</evidence>
<sequence>MRIDAISIGKNPPEDVNVIIEVPVGGQPIKYEMDKDAGVLVVDRFLYTPMTYPGNYGFVPHTLSDDGDPIDVLVCNTRPLMPGSVINVRPIGVLIMEDDGGKDEKIIAVPSPKLTRRYENIHNHTDLPEITLKQIEHFFEHYKDLEPGKWVKIGGWRDANVARQMIVEAIERAKA</sequence>
<evidence type="ECO:0000313" key="7">
    <source>
        <dbReference type="EMBL" id="SFJ25941.1"/>
    </source>
</evidence>
<dbReference type="GO" id="GO:0004427">
    <property type="term" value="F:inorganic diphosphate phosphatase activity"/>
    <property type="evidence" value="ECO:0007669"/>
    <property type="project" value="UniProtKB-UniRule"/>
</dbReference>
<feature type="binding site" evidence="6">
    <location>
        <position position="71"/>
    </location>
    <ligand>
        <name>Mg(2+)</name>
        <dbReference type="ChEBI" id="CHEBI:18420"/>
        <label>1</label>
    </ligand>
</feature>
<comment type="cofactor">
    <cofactor evidence="1 6">
        <name>Mg(2+)</name>
        <dbReference type="ChEBI" id="CHEBI:18420"/>
    </cofactor>
</comment>
<dbReference type="AlphaFoldDB" id="A0A1I3PXK6"/>
<evidence type="ECO:0000256" key="3">
    <source>
        <dbReference type="ARBA" id="ARBA00022723"/>
    </source>
</evidence>
<name>A0A1I3PXK6_9HYPH</name>
<evidence type="ECO:0000256" key="5">
    <source>
        <dbReference type="ARBA" id="ARBA00022842"/>
    </source>
</evidence>
<keyword evidence="3 6" id="KW-0479">Metal-binding</keyword>
<organism evidence="7 8">
    <name type="scientific">Aquamicrobium aerolatum DSM 21857</name>
    <dbReference type="NCBI Taxonomy" id="1121003"/>
    <lineage>
        <taxon>Bacteria</taxon>
        <taxon>Pseudomonadati</taxon>
        <taxon>Pseudomonadota</taxon>
        <taxon>Alphaproteobacteria</taxon>
        <taxon>Hyphomicrobiales</taxon>
        <taxon>Phyllobacteriaceae</taxon>
        <taxon>Aerobium</taxon>
    </lineage>
</organism>
<dbReference type="RefSeq" id="WP_091522751.1">
    <property type="nucleotide sequence ID" value="NZ_FORF01000013.1"/>
</dbReference>